<dbReference type="SUPFAM" id="SSF55797">
    <property type="entry name" value="PR-1-like"/>
    <property type="match status" value="1"/>
</dbReference>
<evidence type="ECO:0000313" key="3">
    <source>
        <dbReference type="EMBL" id="AKM82389.1"/>
    </source>
</evidence>
<dbReference type="PANTHER" id="PTHR31157">
    <property type="entry name" value="SCP DOMAIN-CONTAINING PROTEIN"/>
    <property type="match status" value="1"/>
</dbReference>
<dbReference type="AlphaFoldDB" id="A0A0G4B3G7"/>
<sequence>MGKNFKKLLIGAILIILFVGPIKFANAAVSSNSLTNLVNASRSQEGLSPLSNNAKLADAALKKAQDMFDNQYFSHNSPEGKTPWDFFKVSDYDYVYAGENLAIGYTDSNELHDAWMNSPTHRENIMNPNYREIGIAFLSGEYNGENTTIVVQTFGSMSAIQPASQLKTVSASEINKESGAVNSFEILNDGTSFTPTKIFQNDSVDFKVAIKGDAKDVYIMVGDQKIDLKNILLLADGSVKNLSKTVKIENAGKLNVALTVTDHNNEQEVKDLGILEVNSVVVANAGTNRSITAATFNNIIDHLSLYLSGTFFLILMIALYFLFVRQRYGKFI</sequence>
<protein>
    <recommendedName>
        <fullName evidence="2">SCP domain-containing protein</fullName>
    </recommendedName>
</protein>
<name>A0A0G4B3G7_9BACT</name>
<evidence type="ECO:0000313" key="4">
    <source>
        <dbReference type="Proteomes" id="UP000035648"/>
    </source>
</evidence>
<feature type="domain" description="SCP" evidence="2">
    <location>
        <begin position="36"/>
        <end position="154"/>
    </location>
</feature>
<dbReference type="CDD" id="cd05379">
    <property type="entry name" value="CAP_bacterial"/>
    <property type="match status" value="1"/>
</dbReference>
<dbReference type="EMBL" id="CP011213">
    <property type="protein sequence ID" value="AKM82389.1"/>
    <property type="molecule type" value="Genomic_DNA"/>
</dbReference>
<keyword evidence="1" id="KW-0472">Membrane</keyword>
<evidence type="ECO:0000256" key="1">
    <source>
        <dbReference type="SAM" id="Phobius"/>
    </source>
</evidence>
<dbReference type="Gene3D" id="3.40.33.10">
    <property type="entry name" value="CAP"/>
    <property type="match status" value="1"/>
</dbReference>
<dbReference type="PANTHER" id="PTHR31157:SF1">
    <property type="entry name" value="SCP DOMAIN-CONTAINING PROTEIN"/>
    <property type="match status" value="1"/>
</dbReference>
<dbReference type="Proteomes" id="UP000035648">
    <property type="component" value="Chromosome"/>
</dbReference>
<dbReference type="InterPro" id="IPR014044">
    <property type="entry name" value="CAP_dom"/>
</dbReference>
<proteinExistence type="predicted"/>
<evidence type="ECO:0000259" key="2">
    <source>
        <dbReference type="Pfam" id="PF00188"/>
    </source>
</evidence>
<dbReference type="InterPro" id="IPR035940">
    <property type="entry name" value="CAP_sf"/>
</dbReference>
<dbReference type="STRING" id="1618337.UT28_C0001G0586"/>
<gene>
    <name evidence="3" type="ORF">UT28_C0001G0586</name>
</gene>
<feature type="transmembrane region" description="Helical" evidence="1">
    <location>
        <begin position="303"/>
        <end position="323"/>
    </location>
</feature>
<reference evidence="3 4" key="1">
    <citation type="journal article" date="2015" name="Nature">
        <title>rRNA introns, odd ribosomes, and small enigmatic genomes across a large radiation of phyla.</title>
        <authorList>
            <person name="Brown C.T."/>
            <person name="Hug L.A."/>
            <person name="Thomas B.C."/>
            <person name="Sharon I."/>
            <person name="Castelle C.J."/>
            <person name="Singh A."/>
            <person name="Wilkins M.J."/>
            <person name="Williams K.H."/>
            <person name="Banfield J.F."/>
        </authorList>
    </citation>
    <scope>NUCLEOTIDE SEQUENCE [LARGE SCALE GENOMIC DNA]</scope>
</reference>
<organism evidence="3 4">
    <name type="scientific">Berkelbacteria bacterium GW2011_GWE1_39_12</name>
    <dbReference type="NCBI Taxonomy" id="1618337"/>
    <lineage>
        <taxon>Bacteria</taxon>
        <taxon>Candidatus Berkelbacteria</taxon>
    </lineage>
</organism>
<accession>A0A0G4B3G7</accession>
<dbReference type="Pfam" id="PF00188">
    <property type="entry name" value="CAP"/>
    <property type="match status" value="1"/>
</dbReference>
<dbReference type="KEGG" id="bbgw:UT28_C0001G0586"/>
<keyword evidence="1" id="KW-0812">Transmembrane</keyword>
<keyword evidence="1" id="KW-1133">Transmembrane helix</keyword>